<proteinExistence type="predicted"/>
<dbReference type="PANTHER" id="PTHR38454">
    <property type="entry name" value="INTEGRAL MEMBRANE PROTEIN-RELATED"/>
    <property type="match status" value="1"/>
</dbReference>
<reference evidence="2" key="2">
    <citation type="journal article" date="2021" name="PeerJ">
        <title>Extensive microbial diversity within the chicken gut microbiome revealed by metagenomics and culture.</title>
        <authorList>
            <person name="Gilroy R."/>
            <person name="Ravi A."/>
            <person name="Getino M."/>
            <person name="Pursley I."/>
            <person name="Horton D.L."/>
            <person name="Alikhan N.F."/>
            <person name="Baker D."/>
            <person name="Gharbi K."/>
            <person name="Hall N."/>
            <person name="Watson M."/>
            <person name="Adriaenssens E.M."/>
            <person name="Foster-Nyarko E."/>
            <person name="Jarju S."/>
            <person name="Secka A."/>
            <person name="Antonio M."/>
            <person name="Oren A."/>
            <person name="Chaudhuri R.R."/>
            <person name="La Ragione R."/>
            <person name="Hildebrand F."/>
            <person name="Pallen M.J."/>
        </authorList>
    </citation>
    <scope>NUCLEOTIDE SEQUENCE</scope>
    <source>
        <strain evidence="2">11300</strain>
    </source>
</reference>
<dbReference type="Pfam" id="PF09586">
    <property type="entry name" value="YfhO"/>
    <property type="match status" value="2"/>
</dbReference>
<organism evidence="2 3">
    <name type="scientific">Candidatus Fimisoma avicola</name>
    <dbReference type="NCBI Taxonomy" id="2840826"/>
    <lineage>
        <taxon>Bacteria</taxon>
        <taxon>Bacillati</taxon>
        <taxon>Bacillota</taxon>
        <taxon>Clostridia</taxon>
        <taxon>Eubacteriales</taxon>
        <taxon>Candidatus Fimisoma</taxon>
    </lineage>
</organism>
<feature type="transmembrane region" description="Helical" evidence="1">
    <location>
        <begin position="766"/>
        <end position="787"/>
    </location>
</feature>
<dbReference type="EMBL" id="DVMO01000004">
    <property type="protein sequence ID" value="HIU26793.1"/>
    <property type="molecule type" value="Genomic_DNA"/>
</dbReference>
<accession>A0A9D1I427</accession>
<keyword evidence="1" id="KW-0472">Membrane</keyword>
<feature type="transmembrane region" description="Helical" evidence="1">
    <location>
        <begin position="295"/>
        <end position="316"/>
    </location>
</feature>
<feature type="transmembrane region" description="Helical" evidence="1">
    <location>
        <begin position="179"/>
        <end position="202"/>
    </location>
</feature>
<evidence type="ECO:0000256" key="1">
    <source>
        <dbReference type="SAM" id="Phobius"/>
    </source>
</evidence>
<dbReference type="InterPro" id="IPR018580">
    <property type="entry name" value="Uncharacterised_YfhO"/>
</dbReference>
<protein>
    <submittedName>
        <fullName evidence="2">YfhO family protein</fullName>
    </submittedName>
</protein>
<evidence type="ECO:0000313" key="3">
    <source>
        <dbReference type="Proteomes" id="UP000824091"/>
    </source>
</evidence>
<feature type="transmembrane region" description="Helical" evidence="1">
    <location>
        <begin position="222"/>
        <end position="246"/>
    </location>
</feature>
<keyword evidence="1" id="KW-1133">Transmembrane helix</keyword>
<feature type="transmembrane region" description="Helical" evidence="1">
    <location>
        <begin position="96"/>
        <end position="117"/>
    </location>
</feature>
<dbReference type="PANTHER" id="PTHR38454:SF1">
    <property type="entry name" value="INTEGRAL MEMBRANE PROTEIN"/>
    <property type="match status" value="1"/>
</dbReference>
<name>A0A9D1I427_9FIRM</name>
<feature type="transmembrane region" description="Helical" evidence="1">
    <location>
        <begin position="124"/>
        <end position="143"/>
    </location>
</feature>
<sequence>MNTKIALHHFILTLAALAVMFLPMGQGDFFGSEGDWYSQHVGTAQALRQTIIDSGNPFPQFINIGGGINAFDLAYYGMFRPDVMISCLFPDVEIKYFIAGYAVLGVVASVNMMYLWLRKKGLRLSSCLAGGVLMAGASCFFHAHHQIMFVNYMPFLILALMGIDRLIRTGKPAFSAAAVFLIMIHSFYYGPVCLVVCLIYFFHQLSAEGHKDRAVIVRKAFGAVFLGIGASAVLLLPAAATIFSTAKDSGSFSAQPMGIADLSMESLLYDPYGCGLTVICMFALLRALFTKEKRVTAAVILSMIVMPAIWFVLSGFLYPRAKILMPLITLIIWICAEELEDLTNPGSKKDILVLALCLIPAIFSKWKVLIAADWLILLAWMVASRIRKIPPAAKKAVFAVMMTFPLWVSIGVSFAGEDYIKAGDSRQGKFEFTQEQLKEISGGLYRFDYISDSLANCNYLPSGSVKKTAMYSSVTNDIYSEFFYDIMDNPIRYRNRVILVPDGNIYFNFLMGIRYIVAGEDDLPYGYSVAGRQDDLVLAENKDVLPVCYGIYGSVDSLSAKGLQSMAEGQEAAGLLQEAFPAQINSPGTQTVSIPLTQTVRNKAIILSFSVKSNDGQQVVIDINGTRNKLSDKSAPYPNGNNVFTYVLSSNDGIDKLDCVFSAGDYEITGLSVMTADPPSVSYMDIEYAELSKDFSFDGKTIFEGSIKMDSDGYFVTSFPYDEGYEILADGREVRAGSTVLGFACFPLKAGEHMIKISYTAPGFRAGAILSTISLGAAAFGAVKGILGKKGRKT</sequence>
<dbReference type="Proteomes" id="UP000824091">
    <property type="component" value="Unassembled WGS sequence"/>
</dbReference>
<evidence type="ECO:0000313" key="2">
    <source>
        <dbReference type="EMBL" id="HIU26793.1"/>
    </source>
</evidence>
<comment type="caution">
    <text evidence="2">The sequence shown here is derived from an EMBL/GenBank/DDBJ whole genome shotgun (WGS) entry which is preliminary data.</text>
</comment>
<reference evidence="2" key="1">
    <citation type="submission" date="2020-10" db="EMBL/GenBank/DDBJ databases">
        <authorList>
            <person name="Gilroy R."/>
        </authorList>
    </citation>
    <scope>NUCLEOTIDE SEQUENCE</scope>
    <source>
        <strain evidence="2">11300</strain>
    </source>
</reference>
<gene>
    <name evidence="2" type="ORF">IAD16_00240</name>
</gene>
<feature type="transmembrane region" description="Helical" evidence="1">
    <location>
        <begin position="396"/>
        <end position="416"/>
    </location>
</feature>
<feature type="transmembrane region" description="Helical" evidence="1">
    <location>
        <begin position="267"/>
        <end position="289"/>
    </location>
</feature>
<keyword evidence="1" id="KW-0812">Transmembrane</keyword>
<dbReference type="AlphaFoldDB" id="A0A9D1I427"/>
<feature type="transmembrane region" description="Helical" evidence="1">
    <location>
        <begin position="351"/>
        <end position="384"/>
    </location>
</feature>